<keyword evidence="6" id="KW-1185">Reference proteome</keyword>
<keyword evidence="1" id="KW-0479">Metal-binding</keyword>
<dbReference type="Pfam" id="PF13764">
    <property type="entry name" value="E3_UbLigase_R4"/>
    <property type="match status" value="1"/>
</dbReference>
<sequence>MIDSIGVCSVCAVNCHRGHELTYSKFGAFFCDCGSSKCESMDRVEHVPNSMNSLRGQYPNLDAPKNSPKPREIFTYQFENLDPATEHVDLKKSLANIWQELRNKKQEILKILEAIGEGNKMALQVTDKRRAVLDLMTNLDKVQVSHDEKFMDPLESGHFLPIRRIDSMLQDRNNPTPKIRELADTIKLDNGTELLAMIPECVQTCLQLHYMDTRSNLLQGMFSMRTETESIPFNARRLHISGNRLVACGLYEIYALRFSPQGAVIDRAHIKLSENEMSSSMQSNPVIKAQFCRESNTHRKNQFVAVATLQYVRVYDLTLHESNFIEEMVLTAGNVEDVVLLSDPSGALRVIVLSTTGYLYEHVITDCTADNNSIFLTNVVNIPDGSGFGVSLYYTHTFNLLFCSFQSNTYVASLPPLRLENEREGNETVPRYDWYSLNLKSPVHVWREVSGIIACLSSTNPANIVYIHPTAEKILVQLTSVNRPIITFFLSASSKNQGIYSVLIYPDMPTCEIWATNWHNVHDLWIDDVPSERLAIAVVDQKTLPPPLPQDDLVLMAEQCEPLLSVDWSSRDLEMFYTHTELNHRLSSASLMPITLVQLTHFTLSARIMNSRQVVRMIRVEVEGANGPEAIKVGNVRYTIGTRAAKVFELRLTREESISVDHRAVSIEVIPRQNQTLIKIKSIKLFGCDRTAMDEVQPLFEREPILTLPNRLICVVMEFATRYNTRQALQSDTDALKWVESMAKRHLNRKLTHPLVYKISVKALVMCFPKGDSRFFDILDEAYLQEWKELEEWTEEKGFGEMRTLYVEQLLEHLESVRTRWPLFQKSLIRKFGTATSFVQLMKTEMLRMPLHRCQLMAQAIVKIVFGLLANGLQKEERELSTAFLNIFTDEQTAHLANDMRSAVQETVSRFENAVKEEKKIIAMKQENTQRASNANFGAFYGAPRVLPPSPESSLIIKLSGSIPLETTEDNAWLERFISRILEKLRTDKTLNSTTSAGMQISDSPSYNLSRVLASCLALCDPQTIGTNFSILLKSVNFKDETLIYPLSNETFSNYALLRSVELLLFVFLEKRTNEKEQEKKPYTAMLDGIVSELESVGIRDFCYRLLEKLIQHWKEHGPSTFSRNLVENRRVWLPHVPLISSSANPPNAIMNWPSTIDDAYVIACTDLVLLIPQHLLELERRRSQSRDDHWIQKLCQLGSLSQGCSAYRQCKKLLLAFCHNDEAKYKIMRDKYKMQDLLQQLVHKYLIVSREVGGHQQLTELVDVLVSITKLALVRPDMWRDVCSTYTTWLLRLACYTTDVVASQVVELLIVAVRESSVGSQLSIQLADSIIESNNGIFIEKIIDRFLIGKDETLRWTMHGMLRSVIQLASRQNQCQIVKKLYQEVYPRAKNRGIQAAQLVDLIATYAPRVFSSQELVAMTQSEIARVGDLSSKLDTGGYLGMHRQMAALGLGWKSIQFDRNPCLVCFTTKGSHDTVKMQSIRSDTRYSPHTMIYKLISNYEVSKVIIKMTDIKRTKMIKKASLYYCAKSAEPVELKLHPEMWRKCAVVNVAEGENTINLSLAVPIVTSSLIIEFDEVADMPGSTQLHCPRCSGTVRSHAGVCESCGENAFQCIKCRAINYVEKEPFLCQSCGFCKYARIELFAVCRALPGAQHITCDAERGQCVQEMTQLLTKIETTKTKLTGYRAVCESLYVKSRPLPTYKLHCENSHVFEFFEINGTMSKGQYAFQSVTHPMNNLAAAIRTLHAELCQQTLQLIYLHEELNRYDHASEVSVVFHKPQNAEYYSTSKTCFGCISNQLLHSIALLHSSCEDENALNTLLNAENLIGKLGVLAQDYETLREEIEELLVRFMYGRVEVTGQIESLCQSGDVNISVIVKSLSYAADPTWQQKLKVLMRIVTDRGDENDCLQALTVLNKFLEATAAVPVDEKKKIVITDNSRIAQWLTTSDEWSDCCASTPSTSSCNKSKSSNFCQWITDCLFSQWMTVRSAANKLLINLSHQQFHEPIAILLLCENLLKFSTVSSAVCDQFMSSAHQIIGSSTNTKTRLFIQKFHVYLIRRIHEECAALHAQDVSLSSDVTFGERLRCFVELLALLLSGSSVENVLLKAGADDLLIFLLHSTIFLKRLMSRRTRAIDSSRMSLEKLLRRVSCRDGSKLMNVCVESLKLVKDSSTLGIIVGVMLEIMHPQQEADESFLIQIEKDVAQEDFLQGRMTHNPYSSADPGMGPLMRDIKNKICRDTEMIALMEDDNGMELLVNGNIISLSLPVSDVYERLWKRSNIGAPMLIVYRMRGLMGDAIETFIESFGVPEDVVDADEEDEQLVRMVNTLAKYGGLDKIIDLMDSSIETSAGRFLLGHLRKIFDRIVKTSVGRRALVERRIVERMMSVIRKCCADATNESKVQIGMELYKVVEFIVCDKKIHSSLCGIRESDAIWWFDLFEKRAAEEGSATVIHRKEAQILDQMSTAFGNVVLGSDASEQVLVSIYPKVLKWHVVDTDPAEYHTSRTSHGVHTVSVKDQTILKLEQLAQISSNLVLSESGIRLKQKILESGVITDTCQYLMKDLPNLFQPTESSEWKAFLGRPSLKLILTILYGLAHGHTATQKEIAKTTLKLMHRLEQVASDNSIGTLAENVIDALNEDPEVKLQITQVREETKRKKKQMAMANRNKQLNKLGMKIGSGGEVKVAARVLHNEPVVEDTDTLVCCICRESVLRGDRAAGVYSFGELDQDAGKVSTVSMMVTVHIECHRNAIRGGGVARPTDEWTKAKLHNAGAKCNAITPLAMGEANEASWNDVSNRFETDLGRIIGQTRGTVNRNTLFFDICRLVDRFIYKR</sequence>
<dbReference type="InterPro" id="IPR004190">
    <property type="entry name" value="DNA_pol_proc_fac"/>
</dbReference>
<feature type="domain" description="DNA polymerase processivity factor" evidence="2">
    <location>
        <begin position="266"/>
        <end position="376"/>
    </location>
</feature>
<dbReference type="GO" id="GO:0006260">
    <property type="term" value="P:DNA replication"/>
    <property type="evidence" value="ECO:0007669"/>
    <property type="project" value="InterPro"/>
</dbReference>
<dbReference type="Proteomes" id="UP000005237">
    <property type="component" value="Unassembled WGS sequence"/>
</dbReference>
<dbReference type="Pfam" id="PF24079">
    <property type="entry name" value="UBR4"/>
    <property type="match status" value="1"/>
</dbReference>
<dbReference type="Pfam" id="PF02916">
    <property type="entry name" value="DNA_PPF"/>
    <property type="match status" value="1"/>
</dbReference>
<keyword evidence="1" id="KW-0863">Zinc-finger</keyword>
<feature type="domain" description="E3 ubiquitin-protein ligase UBR4-like" evidence="4">
    <location>
        <begin position="1641"/>
        <end position="1768"/>
    </location>
</feature>
<dbReference type="GO" id="GO:0008270">
    <property type="term" value="F:zinc ion binding"/>
    <property type="evidence" value="ECO:0007669"/>
    <property type="project" value="UniProtKB-KW"/>
</dbReference>
<evidence type="ECO:0000313" key="6">
    <source>
        <dbReference type="Proteomes" id="UP000005237"/>
    </source>
</evidence>
<evidence type="ECO:0000259" key="4">
    <source>
        <dbReference type="Pfam" id="PF24079"/>
    </source>
</evidence>
<dbReference type="InterPro" id="IPR056530">
    <property type="entry name" value="UBR4-like_dom"/>
</dbReference>
<evidence type="ECO:0000259" key="3">
    <source>
        <dbReference type="Pfam" id="PF13764"/>
    </source>
</evidence>
<evidence type="ECO:0000259" key="2">
    <source>
        <dbReference type="Pfam" id="PF02916"/>
    </source>
</evidence>
<reference evidence="5" key="2">
    <citation type="submission" date="2022-06" db="UniProtKB">
        <authorList>
            <consortium name="EnsemblMetazoa"/>
        </authorList>
    </citation>
    <scope>IDENTIFICATION</scope>
    <source>
        <strain evidence="5">DF5081</strain>
    </source>
</reference>
<accession>A0A8R1DIT7</accession>
<name>A0A8R1DIT7_CAEJA</name>
<dbReference type="InterPro" id="IPR025704">
    <property type="entry name" value="E3_Ub_ligase_UBR4_C"/>
</dbReference>
<dbReference type="PROSITE" id="PS52043">
    <property type="entry name" value="UBR4_E3"/>
    <property type="match status" value="1"/>
</dbReference>
<proteinExistence type="inferred from homology"/>
<keyword evidence="1" id="KW-0862">Zinc</keyword>
<reference evidence="6" key="1">
    <citation type="submission" date="2010-08" db="EMBL/GenBank/DDBJ databases">
        <authorList>
            <consortium name="Caenorhabditis japonica Sequencing Consortium"/>
            <person name="Wilson R.K."/>
        </authorList>
    </citation>
    <scope>NUCLEOTIDE SEQUENCE [LARGE SCALE GENOMIC DNA]</scope>
    <source>
        <strain evidence="6">DF5081</strain>
    </source>
</reference>
<dbReference type="PANTHER" id="PTHR21725:SF1">
    <property type="entry name" value="E3 UBIQUITIN-PROTEIN LIGASE UBR4"/>
    <property type="match status" value="1"/>
</dbReference>
<feature type="domain" description="E3 ubiquitin ligase UBR4 C-terminal" evidence="3">
    <location>
        <begin position="2212"/>
        <end position="2829"/>
    </location>
</feature>
<evidence type="ECO:0000313" key="5">
    <source>
        <dbReference type="EnsemblMetazoa" id="CJA03303.1"/>
    </source>
</evidence>
<dbReference type="InterPro" id="IPR045189">
    <property type="entry name" value="UBR4-like"/>
</dbReference>
<dbReference type="PANTHER" id="PTHR21725">
    <property type="entry name" value="E3 UBIQUITIN-PROTEIN LIGASE UBR4"/>
    <property type="match status" value="1"/>
</dbReference>
<protein>
    <submittedName>
        <fullName evidence="5">DNA_PPF domain-containing protein</fullName>
    </submittedName>
</protein>
<evidence type="ECO:0000256" key="1">
    <source>
        <dbReference type="PROSITE-ProRule" id="PRU01388"/>
    </source>
</evidence>
<dbReference type="EnsemblMetazoa" id="CJA03303.1">
    <property type="protein sequence ID" value="CJA03303.1"/>
    <property type="gene ID" value="WBGene00122507"/>
</dbReference>
<feature type="region of interest" description="UBR4 E3 catalytic module" evidence="1">
    <location>
        <begin position="2580"/>
        <end position="2830"/>
    </location>
</feature>
<organism evidence="5 6">
    <name type="scientific">Caenorhabditis japonica</name>
    <dbReference type="NCBI Taxonomy" id="281687"/>
    <lineage>
        <taxon>Eukaryota</taxon>
        <taxon>Metazoa</taxon>
        <taxon>Ecdysozoa</taxon>
        <taxon>Nematoda</taxon>
        <taxon>Chromadorea</taxon>
        <taxon>Rhabditida</taxon>
        <taxon>Rhabditina</taxon>
        <taxon>Rhabditomorpha</taxon>
        <taxon>Rhabditoidea</taxon>
        <taxon>Rhabditidae</taxon>
        <taxon>Peloderinae</taxon>
        <taxon>Caenorhabditis</taxon>
    </lineage>
</organism>
<comment type="similarity">
    <text evidence="1">Belongs to the UBR4 family.</text>
</comment>